<accession>A0ABN9WTK5</accession>
<feature type="region of interest" description="Disordered" evidence="2">
    <location>
        <begin position="76"/>
        <end position="146"/>
    </location>
</feature>
<name>A0ABN9WTK5_9DINO</name>
<feature type="region of interest" description="Disordered" evidence="2">
    <location>
        <begin position="1"/>
        <end position="60"/>
    </location>
</feature>
<feature type="compositionally biased region" description="Acidic residues" evidence="2">
    <location>
        <begin position="742"/>
        <end position="767"/>
    </location>
</feature>
<feature type="compositionally biased region" description="Low complexity" evidence="2">
    <location>
        <begin position="133"/>
        <end position="146"/>
    </location>
</feature>
<feature type="non-terminal residue" evidence="3">
    <location>
        <position position="1"/>
    </location>
</feature>
<feature type="region of interest" description="Disordered" evidence="2">
    <location>
        <begin position="676"/>
        <end position="849"/>
    </location>
</feature>
<comment type="caution">
    <text evidence="3">The sequence shown here is derived from an EMBL/GenBank/DDBJ whole genome shotgun (WGS) entry which is preliminary data.</text>
</comment>
<evidence type="ECO:0000313" key="3">
    <source>
        <dbReference type="EMBL" id="CAK0890126.1"/>
    </source>
</evidence>
<dbReference type="Proteomes" id="UP001189429">
    <property type="component" value="Unassembled WGS sequence"/>
</dbReference>
<evidence type="ECO:0008006" key="5">
    <source>
        <dbReference type="Google" id="ProtNLM"/>
    </source>
</evidence>
<evidence type="ECO:0000256" key="1">
    <source>
        <dbReference type="SAM" id="Coils"/>
    </source>
</evidence>
<keyword evidence="4" id="KW-1185">Reference proteome</keyword>
<proteinExistence type="predicted"/>
<organism evidence="3 4">
    <name type="scientific">Prorocentrum cordatum</name>
    <dbReference type="NCBI Taxonomy" id="2364126"/>
    <lineage>
        <taxon>Eukaryota</taxon>
        <taxon>Sar</taxon>
        <taxon>Alveolata</taxon>
        <taxon>Dinophyceae</taxon>
        <taxon>Prorocentrales</taxon>
        <taxon>Prorocentraceae</taxon>
        <taxon>Prorocentrum</taxon>
    </lineage>
</organism>
<feature type="compositionally biased region" description="Low complexity" evidence="2">
    <location>
        <begin position="715"/>
        <end position="728"/>
    </location>
</feature>
<gene>
    <name evidence="3" type="ORF">PCOR1329_LOCUS70430</name>
</gene>
<evidence type="ECO:0000313" key="4">
    <source>
        <dbReference type="Proteomes" id="UP001189429"/>
    </source>
</evidence>
<sequence length="849" mass="86664">GEARRKAPRASVAGAAAAAEQRRRLSAARAPPPALAAPRRAIAQKSQPQGHTVRWTDRASGYDLCRGCVEHWRERAPDEGAQAPRPGLPGCAPSRGAGAPEDEPTAAQGGDAAAGDPPPADEGGPPPGGGGAPAPEVGAEPGGSAAAVPAGQLLADASQRSLASEAGAAPKDALEDIPEPQLHAEVQALVVSANLESTTVGQLRAALEKRLGLQVGSLGSRKSLRRRVCQLFQQEVLKKAQRGADCERIAKALVDYDDYPADVRQMLIESLPHAMRARPLHAHQVRLLGIANDALGDYRGQLSGLLTSSEAQCELAEAEERGRQAARHGAASAEAQAEATAGAAKALLEDAVAEVTRTEHQLEQAEQMMQVAAEEVAELQRAREAIVRVSDGPFRLLMRGEWAGKEDLERAFAAVQQHFENYNAEEALLAAAGIALRQRPSERTRFDEITLSSLEETLSGHLGSCEARLAEKPEFQAESKRLAASALLGVVVQRQQEQFAASKAAHDAHAEASAARRAAEVELAAASAAVAAARCEQARLKEGLDALDQTLALLARIIAGEAPPAADAEAGAAASAAAEALAEDIICEASSQPEVAAALEGLGAPALALGTGASLAGAEEGAAGASQREGGSVEVHEVADGGGECAAAESASDVEMITEGDEGAAVEVASDVEMARDGDEEAAAAEAPCDAEVAPVPAGEGASAGAEEDAPPPGEAALKDPMAAAALLQEGGDGRESGCPEEAAEDGEDGEDEEEDDDEEGEEGEEGDAPRPEDQAPPADAAPGSAGSARPRDTAGPARGEATRASDAGSPACSPRRPPSAKTGSDRTPLQRVPTPLSPGGFPVPGQAA</sequence>
<feature type="compositionally biased region" description="Low complexity" evidence="2">
    <location>
        <begin position="776"/>
        <end position="789"/>
    </location>
</feature>
<dbReference type="EMBL" id="CAUYUJ010019302">
    <property type="protein sequence ID" value="CAK0890126.1"/>
    <property type="molecule type" value="Genomic_DNA"/>
</dbReference>
<evidence type="ECO:0000256" key="2">
    <source>
        <dbReference type="SAM" id="MobiDB-lite"/>
    </source>
</evidence>
<feature type="compositionally biased region" description="Low complexity" evidence="2">
    <location>
        <begin position="9"/>
        <end position="19"/>
    </location>
</feature>
<feature type="compositionally biased region" description="Low complexity" evidence="2">
    <location>
        <begin position="684"/>
        <end position="705"/>
    </location>
</feature>
<feature type="coiled-coil region" evidence="1">
    <location>
        <begin position="348"/>
        <end position="425"/>
    </location>
</feature>
<feature type="compositionally biased region" description="Low complexity" evidence="2">
    <location>
        <begin position="106"/>
        <end position="115"/>
    </location>
</feature>
<keyword evidence="1" id="KW-0175">Coiled coil</keyword>
<protein>
    <recommendedName>
        <fullName evidence="5">SAP domain-containing protein</fullName>
    </recommendedName>
</protein>
<feature type="compositionally biased region" description="Pro residues" evidence="2">
    <location>
        <begin position="116"/>
        <end position="128"/>
    </location>
</feature>
<reference evidence="3" key="1">
    <citation type="submission" date="2023-10" db="EMBL/GenBank/DDBJ databases">
        <authorList>
            <person name="Chen Y."/>
            <person name="Shah S."/>
            <person name="Dougan E. K."/>
            <person name="Thang M."/>
            <person name="Chan C."/>
        </authorList>
    </citation>
    <scope>NUCLEOTIDE SEQUENCE [LARGE SCALE GENOMIC DNA]</scope>
</reference>